<keyword evidence="2" id="KW-1185">Reference proteome</keyword>
<name>A0ABQ8THN3_PERAM</name>
<accession>A0ABQ8THN3</accession>
<proteinExistence type="predicted"/>
<sequence length="181" mass="20597">MVGLCEGGNEPPGSLKASKIRFYGSSPELTWTSKSPPDGESASAFSNKIHDILITLHYKRDTQKQSDTSDVYYELTHRGNKRRQDQQRPVPKMTENRSKHVNKLFNEGVSTIGLFSVNRICNREVEFSDVRIRHRLPHIRLTVRENLEKTNQVISPSGLRTHVVAQLQISGKTCYRLSYTG</sequence>
<dbReference type="EMBL" id="JAJSOF020000009">
    <property type="protein sequence ID" value="KAJ4445934.1"/>
    <property type="molecule type" value="Genomic_DNA"/>
</dbReference>
<evidence type="ECO:0000313" key="2">
    <source>
        <dbReference type="Proteomes" id="UP001148838"/>
    </source>
</evidence>
<comment type="caution">
    <text evidence="1">The sequence shown here is derived from an EMBL/GenBank/DDBJ whole genome shotgun (WGS) entry which is preliminary data.</text>
</comment>
<evidence type="ECO:0000313" key="1">
    <source>
        <dbReference type="EMBL" id="KAJ4445934.1"/>
    </source>
</evidence>
<reference evidence="1 2" key="1">
    <citation type="journal article" date="2022" name="Allergy">
        <title>Genome assembly and annotation of Periplaneta americana reveal a comprehensive cockroach allergen profile.</title>
        <authorList>
            <person name="Wang L."/>
            <person name="Xiong Q."/>
            <person name="Saelim N."/>
            <person name="Wang L."/>
            <person name="Nong W."/>
            <person name="Wan A.T."/>
            <person name="Shi M."/>
            <person name="Liu X."/>
            <person name="Cao Q."/>
            <person name="Hui J.H.L."/>
            <person name="Sookrung N."/>
            <person name="Leung T.F."/>
            <person name="Tungtrongchitr A."/>
            <person name="Tsui S.K.W."/>
        </authorList>
    </citation>
    <scope>NUCLEOTIDE SEQUENCE [LARGE SCALE GENOMIC DNA]</scope>
    <source>
        <strain evidence="1">PWHHKU_190912</strain>
    </source>
</reference>
<dbReference type="Proteomes" id="UP001148838">
    <property type="component" value="Unassembled WGS sequence"/>
</dbReference>
<organism evidence="1 2">
    <name type="scientific">Periplaneta americana</name>
    <name type="common">American cockroach</name>
    <name type="synonym">Blatta americana</name>
    <dbReference type="NCBI Taxonomy" id="6978"/>
    <lineage>
        <taxon>Eukaryota</taxon>
        <taxon>Metazoa</taxon>
        <taxon>Ecdysozoa</taxon>
        <taxon>Arthropoda</taxon>
        <taxon>Hexapoda</taxon>
        <taxon>Insecta</taxon>
        <taxon>Pterygota</taxon>
        <taxon>Neoptera</taxon>
        <taxon>Polyneoptera</taxon>
        <taxon>Dictyoptera</taxon>
        <taxon>Blattodea</taxon>
        <taxon>Blattoidea</taxon>
        <taxon>Blattidae</taxon>
        <taxon>Blattinae</taxon>
        <taxon>Periplaneta</taxon>
    </lineage>
</organism>
<protein>
    <submittedName>
        <fullName evidence="1">Uncharacterized protein</fullName>
    </submittedName>
</protein>
<gene>
    <name evidence="1" type="ORF">ANN_12620</name>
</gene>